<dbReference type="SUPFAM" id="SSF54665">
    <property type="entry name" value="CO dehydrogenase molybdoprotein N-domain-like"/>
    <property type="match status" value="1"/>
</dbReference>
<keyword evidence="2" id="KW-0560">Oxidoreductase</keyword>
<protein>
    <submittedName>
        <fullName evidence="4">Xanthine dehydrogenase</fullName>
    </submittedName>
</protein>
<dbReference type="InterPro" id="IPR016208">
    <property type="entry name" value="Ald_Oxase/xanthine_DH-like"/>
</dbReference>
<dbReference type="GO" id="GO:0005506">
    <property type="term" value="F:iron ion binding"/>
    <property type="evidence" value="ECO:0007669"/>
    <property type="project" value="InterPro"/>
</dbReference>
<dbReference type="Proteomes" id="UP000287171">
    <property type="component" value="Unassembled WGS sequence"/>
</dbReference>
<dbReference type="PANTHER" id="PTHR11908:SF132">
    <property type="entry name" value="ALDEHYDE OXIDASE 1-RELATED"/>
    <property type="match status" value="1"/>
</dbReference>
<dbReference type="Pfam" id="PF02738">
    <property type="entry name" value="MoCoBD_1"/>
    <property type="match status" value="1"/>
</dbReference>
<dbReference type="AlphaFoldDB" id="A0A402BEJ9"/>
<dbReference type="OrthoDB" id="9759099at2"/>
<dbReference type="EMBL" id="BIFT01000002">
    <property type="protein sequence ID" value="GCE29795.1"/>
    <property type="molecule type" value="Genomic_DNA"/>
</dbReference>
<evidence type="ECO:0000256" key="2">
    <source>
        <dbReference type="ARBA" id="ARBA00023002"/>
    </source>
</evidence>
<sequence length="698" mass="75179">MKMQLMTRFIGVPINRVDGIQKATGSAKYAYEYPVEGVAYVLPVQSTIAKGKISAIDASAAQALPGVITVLSHENAPRIAHLPNTELEVFQTDGVAYYGQFVAAVVAETLEIAQQAAELVVVRYEELPHHVELRADDKALYKPPSVNEGHDVSDTFEGDVEGALASAAVSLDQTYTTPTEHNNPLEAHASIAIWENDGLTLYDSNQGPHGIQGTIATAFSLPPERVHIVTQYVGGGFGSKLFAHPPIILTAMAAQMTKRPVKFALTRQQMFSQTGYRTPTIQRIRLGADTNGYLTAIAHDVIEQTSTSYEFAEQVGVVTRRMYAAPNRRTTHRVARLDMPVPTYMRGPGECPGMFALESAMDEMAIACGIDPIELRIRNEPKIDPETGHPFSSRGLIACLREGARRFGWQQRDPSPRAQQKGRWLIGTGVASSTYPAYYFPAAATVQVDHKGMYQVHIDATDIGTGARTALTQIAADVLEASLEQVQLVIGNSDQPAAGFAGGSSGTGSWGWAIFNAASALRTKLREECGGVIPAEGLSANGKFDANPALQRFAIHSFGAQFAEVHVNMDTGEIRVPRLLGVFAAGNIINPKTAHSQLMGGMTWGLSMALHEASILDPRFGNYVNSDFAGYHISTNPDVHTIDVAWIEEDDPHVNPLGTKGVGEIGIVGTAAAIANAAYHATGIRVRDLPITLDKFLS</sequence>
<feature type="domain" description="Aldehyde oxidase/xanthine dehydrogenase a/b hammerhead" evidence="3">
    <location>
        <begin position="24"/>
        <end position="128"/>
    </location>
</feature>
<proteinExistence type="predicted"/>
<dbReference type="InterPro" id="IPR008274">
    <property type="entry name" value="AldOxase/xan_DH_MoCoBD1"/>
</dbReference>
<dbReference type="Gene3D" id="3.30.365.10">
    <property type="entry name" value="Aldehyde oxidase/xanthine dehydrogenase, molybdopterin binding domain"/>
    <property type="match status" value="4"/>
</dbReference>
<dbReference type="InterPro" id="IPR036856">
    <property type="entry name" value="Ald_Oxase/Xan_DH_a/b_sf"/>
</dbReference>
<dbReference type="GO" id="GO:0016491">
    <property type="term" value="F:oxidoreductase activity"/>
    <property type="evidence" value="ECO:0007669"/>
    <property type="project" value="UniProtKB-KW"/>
</dbReference>
<reference evidence="5" key="1">
    <citation type="submission" date="2018-12" db="EMBL/GenBank/DDBJ databases">
        <title>Tengunoibacter tsumagoiensis gen. nov., sp. nov., Dictyobacter kobayashii sp. nov., D. alpinus sp. nov., and D. joshuensis sp. nov. and description of Dictyobacteraceae fam. nov. within the order Ktedonobacterales isolated from Tengu-no-mugimeshi.</title>
        <authorList>
            <person name="Wang C.M."/>
            <person name="Zheng Y."/>
            <person name="Sakai Y."/>
            <person name="Toyoda A."/>
            <person name="Minakuchi Y."/>
            <person name="Abe K."/>
            <person name="Yokota A."/>
            <person name="Yabe S."/>
        </authorList>
    </citation>
    <scope>NUCLEOTIDE SEQUENCE [LARGE SCALE GENOMIC DNA]</scope>
    <source>
        <strain evidence="5">Uno16</strain>
    </source>
</reference>
<dbReference type="SMART" id="SM01008">
    <property type="entry name" value="Ald_Xan_dh_C"/>
    <property type="match status" value="1"/>
</dbReference>
<organism evidence="4 5">
    <name type="scientific">Dictyobacter alpinus</name>
    <dbReference type="NCBI Taxonomy" id="2014873"/>
    <lineage>
        <taxon>Bacteria</taxon>
        <taxon>Bacillati</taxon>
        <taxon>Chloroflexota</taxon>
        <taxon>Ktedonobacteria</taxon>
        <taxon>Ktedonobacterales</taxon>
        <taxon>Dictyobacteraceae</taxon>
        <taxon>Dictyobacter</taxon>
    </lineage>
</organism>
<evidence type="ECO:0000313" key="5">
    <source>
        <dbReference type="Proteomes" id="UP000287171"/>
    </source>
</evidence>
<comment type="caution">
    <text evidence="4">The sequence shown here is derived from an EMBL/GenBank/DDBJ whole genome shotgun (WGS) entry which is preliminary data.</text>
</comment>
<dbReference type="InterPro" id="IPR037165">
    <property type="entry name" value="AldOxase/xan_DH_Mopterin-bd_sf"/>
</dbReference>
<evidence type="ECO:0000313" key="4">
    <source>
        <dbReference type="EMBL" id="GCE29795.1"/>
    </source>
</evidence>
<gene>
    <name evidence="4" type="ORF">KDA_52790</name>
</gene>
<dbReference type="RefSeq" id="WP_126629997.1">
    <property type="nucleotide sequence ID" value="NZ_BIFT01000002.1"/>
</dbReference>
<name>A0A402BEJ9_9CHLR</name>
<keyword evidence="1" id="KW-0500">Molybdenum</keyword>
<dbReference type="PANTHER" id="PTHR11908">
    <property type="entry name" value="XANTHINE DEHYDROGENASE"/>
    <property type="match status" value="1"/>
</dbReference>
<dbReference type="Gene3D" id="3.90.1170.50">
    <property type="entry name" value="Aldehyde oxidase/xanthine dehydrogenase, a/b hammerhead"/>
    <property type="match status" value="1"/>
</dbReference>
<dbReference type="SUPFAM" id="SSF56003">
    <property type="entry name" value="Molybdenum cofactor-binding domain"/>
    <property type="match status" value="1"/>
</dbReference>
<dbReference type="Pfam" id="PF20256">
    <property type="entry name" value="MoCoBD_2"/>
    <property type="match status" value="2"/>
</dbReference>
<evidence type="ECO:0000259" key="3">
    <source>
        <dbReference type="SMART" id="SM01008"/>
    </source>
</evidence>
<keyword evidence="5" id="KW-1185">Reference proteome</keyword>
<dbReference type="InterPro" id="IPR000674">
    <property type="entry name" value="Ald_Oxase/Xan_DH_a/b"/>
</dbReference>
<accession>A0A402BEJ9</accession>
<evidence type="ECO:0000256" key="1">
    <source>
        <dbReference type="ARBA" id="ARBA00022505"/>
    </source>
</evidence>
<dbReference type="Pfam" id="PF01315">
    <property type="entry name" value="Ald_Xan_dh_C"/>
    <property type="match status" value="1"/>
</dbReference>
<dbReference type="InterPro" id="IPR046867">
    <property type="entry name" value="AldOxase/xan_DH_MoCoBD2"/>
</dbReference>